<protein>
    <recommendedName>
        <fullName evidence="11 12">Aminodeoxychorismate lyase</fullName>
        <ecNumber evidence="8 12">4.1.3.38</ecNumber>
    </recommendedName>
</protein>
<accession>A0A839IS27</accession>
<keyword evidence="14" id="KW-1185">Reference proteome</keyword>
<evidence type="ECO:0000256" key="11">
    <source>
        <dbReference type="ARBA" id="ARBA00069174"/>
    </source>
</evidence>
<dbReference type="AlphaFoldDB" id="A0A839IS27"/>
<evidence type="ECO:0000256" key="12">
    <source>
        <dbReference type="NCBIfam" id="TIGR03461"/>
    </source>
</evidence>
<evidence type="ECO:0000256" key="5">
    <source>
        <dbReference type="ARBA" id="ARBA00022909"/>
    </source>
</evidence>
<dbReference type="GO" id="GO:0008696">
    <property type="term" value="F:4-amino-4-deoxychorismate lyase activity"/>
    <property type="evidence" value="ECO:0007669"/>
    <property type="project" value="UniProtKB-UniRule"/>
</dbReference>
<dbReference type="InterPro" id="IPR036038">
    <property type="entry name" value="Aminotransferase-like"/>
</dbReference>
<comment type="cofactor">
    <cofactor evidence="1">
        <name>pyridoxal 5'-phosphate</name>
        <dbReference type="ChEBI" id="CHEBI:597326"/>
    </cofactor>
</comment>
<evidence type="ECO:0000256" key="6">
    <source>
        <dbReference type="ARBA" id="ARBA00023239"/>
    </source>
</evidence>
<dbReference type="Gene3D" id="3.20.10.10">
    <property type="entry name" value="D-amino Acid Aminotransferase, subunit A, domain 2"/>
    <property type="match status" value="1"/>
</dbReference>
<evidence type="ECO:0000256" key="9">
    <source>
        <dbReference type="ARBA" id="ARBA00049529"/>
    </source>
</evidence>
<dbReference type="InterPro" id="IPR001544">
    <property type="entry name" value="Aminotrans_IV"/>
</dbReference>
<dbReference type="InterPro" id="IPR043131">
    <property type="entry name" value="BCAT-like_N"/>
</dbReference>
<dbReference type="NCBIfam" id="TIGR03461">
    <property type="entry name" value="pabC_Proteo"/>
    <property type="match status" value="1"/>
</dbReference>
<dbReference type="InterPro" id="IPR043132">
    <property type="entry name" value="BCAT-like_C"/>
</dbReference>
<dbReference type="SUPFAM" id="SSF56752">
    <property type="entry name" value="D-aminoacid aminotransferase-like PLP-dependent enzymes"/>
    <property type="match status" value="1"/>
</dbReference>
<evidence type="ECO:0000256" key="7">
    <source>
        <dbReference type="ARBA" id="ARBA00035633"/>
    </source>
</evidence>
<dbReference type="Proteomes" id="UP000565262">
    <property type="component" value="Unassembled WGS sequence"/>
</dbReference>
<dbReference type="GO" id="GO:0005829">
    <property type="term" value="C:cytosol"/>
    <property type="evidence" value="ECO:0007669"/>
    <property type="project" value="TreeGrafter"/>
</dbReference>
<dbReference type="PANTHER" id="PTHR42743:SF2">
    <property type="entry name" value="AMINODEOXYCHORISMATE LYASE"/>
    <property type="match status" value="1"/>
</dbReference>
<dbReference type="GO" id="GO:0030170">
    <property type="term" value="F:pyridoxal phosphate binding"/>
    <property type="evidence" value="ECO:0007669"/>
    <property type="project" value="InterPro"/>
</dbReference>
<organism evidence="13 14">
    <name type="scientific">Oceanospirillum sediminis</name>
    <dbReference type="NCBI Taxonomy" id="2760088"/>
    <lineage>
        <taxon>Bacteria</taxon>
        <taxon>Pseudomonadati</taxon>
        <taxon>Pseudomonadota</taxon>
        <taxon>Gammaproteobacteria</taxon>
        <taxon>Oceanospirillales</taxon>
        <taxon>Oceanospirillaceae</taxon>
        <taxon>Oceanospirillum</taxon>
    </lineage>
</organism>
<dbReference type="Pfam" id="PF01063">
    <property type="entry name" value="Aminotran_4"/>
    <property type="match status" value="1"/>
</dbReference>
<sequence>MPFQTLINGKPGDTLPVTDRGLAYGDGLFETCRVVDNQLMFAELHWRRLSDSASRLGIVLPFDAGVFRQSLLRVVPGSGLAKLIVTRGSGGRGYAVPERQEVRWLVQGMPVPVTPAHYYTRGVTVRSCNIKLASQPVLAGMKHLNRLEQILARNEWTDPDIFEGLLFSQDRLLIEGTVSNLFLLKGDIWYTPRLDTSGVAGVMRAFILQYCQQNHLFVEESVLTADDLMQSEAAFLCNSVRGVIPIRTWLENNQIRKQWDIAGQLIELISSLHRQSGLPDPAQAV</sequence>
<evidence type="ECO:0000256" key="3">
    <source>
        <dbReference type="ARBA" id="ARBA00011738"/>
    </source>
</evidence>
<dbReference type="GO" id="GO:0008153">
    <property type="term" value="P:4-aminobenzoate biosynthetic process"/>
    <property type="evidence" value="ECO:0007669"/>
    <property type="project" value="UniProtKB-UniRule"/>
</dbReference>
<keyword evidence="5" id="KW-0289">Folate biosynthesis</keyword>
<dbReference type="EMBL" id="JACJFM010000015">
    <property type="protein sequence ID" value="MBB1487470.1"/>
    <property type="molecule type" value="Genomic_DNA"/>
</dbReference>
<proteinExistence type="inferred from homology"/>
<comment type="caution">
    <text evidence="13">The sequence shown here is derived from an EMBL/GenBank/DDBJ whole genome shotgun (WGS) entry which is preliminary data.</text>
</comment>
<evidence type="ECO:0000256" key="8">
    <source>
        <dbReference type="ARBA" id="ARBA00035676"/>
    </source>
</evidence>
<dbReference type="Gene3D" id="3.30.470.10">
    <property type="match status" value="1"/>
</dbReference>
<evidence type="ECO:0000313" key="14">
    <source>
        <dbReference type="Proteomes" id="UP000565262"/>
    </source>
</evidence>
<comment type="pathway">
    <text evidence="7">Cofactor biosynthesis; tetrahydrofolate biosynthesis; 4-aminobenzoate from chorismate: step 2/2.</text>
</comment>
<dbReference type="FunFam" id="3.20.10.10:FF:000002">
    <property type="entry name" value="D-alanine aminotransferase"/>
    <property type="match status" value="1"/>
</dbReference>
<keyword evidence="4" id="KW-0663">Pyridoxal phosphate</keyword>
<evidence type="ECO:0000256" key="2">
    <source>
        <dbReference type="ARBA" id="ARBA00009320"/>
    </source>
</evidence>
<name>A0A839IS27_9GAMM</name>
<comment type="similarity">
    <text evidence="2">Belongs to the class-IV pyridoxal-phosphate-dependent aminotransferase family.</text>
</comment>
<dbReference type="InterPro" id="IPR050571">
    <property type="entry name" value="Class-IV_PLP-Dep_Aminotrnsfr"/>
</dbReference>
<dbReference type="EC" id="4.1.3.38" evidence="8 12"/>
<comment type="catalytic activity">
    <reaction evidence="9">
        <text>4-amino-4-deoxychorismate = 4-aminobenzoate + pyruvate + H(+)</text>
        <dbReference type="Rhea" id="RHEA:16201"/>
        <dbReference type="ChEBI" id="CHEBI:15361"/>
        <dbReference type="ChEBI" id="CHEBI:15378"/>
        <dbReference type="ChEBI" id="CHEBI:17836"/>
        <dbReference type="ChEBI" id="CHEBI:58406"/>
        <dbReference type="EC" id="4.1.3.38"/>
    </reaction>
</comment>
<evidence type="ECO:0000256" key="10">
    <source>
        <dbReference type="ARBA" id="ARBA00054027"/>
    </source>
</evidence>
<reference evidence="13 14" key="1">
    <citation type="submission" date="2020-08" db="EMBL/GenBank/DDBJ databases">
        <title>Oceanospirillum sp. nov. isolated from marine sediment.</title>
        <authorList>
            <person name="Ji X."/>
        </authorList>
    </citation>
    <scope>NUCLEOTIDE SEQUENCE [LARGE SCALE GENOMIC DNA]</scope>
    <source>
        <strain evidence="13 14">D5</strain>
    </source>
</reference>
<dbReference type="PANTHER" id="PTHR42743">
    <property type="entry name" value="AMINO-ACID AMINOTRANSFERASE"/>
    <property type="match status" value="1"/>
</dbReference>
<keyword evidence="6 13" id="KW-0456">Lyase</keyword>
<evidence type="ECO:0000313" key="13">
    <source>
        <dbReference type="EMBL" id="MBB1487470.1"/>
    </source>
</evidence>
<gene>
    <name evidence="13" type="primary">pabC</name>
    <name evidence="13" type="ORF">H4O21_12715</name>
</gene>
<comment type="subunit">
    <text evidence="3">Homodimer.</text>
</comment>
<dbReference type="InterPro" id="IPR017824">
    <property type="entry name" value="Aminodeoxychorismate_lyase_IV"/>
</dbReference>
<evidence type="ECO:0000256" key="1">
    <source>
        <dbReference type="ARBA" id="ARBA00001933"/>
    </source>
</evidence>
<dbReference type="GO" id="GO:0046656">
    <property type="term" value="P:folic acid biosynthetic process"/>
    <property type="evidence" value="ECO:0007669"/>
    <property type="project" value="UniProtKB-KW"/>
</dbReference>
<dbReference type="RefSeq" id="WP_182809250.1">
    <property type="nucleotide sequence ID" value="NZ_JACJFM010000015.1"/>
</dbReference>
<comment type="function">
    <text evidence="10">Involved in the biosynthesis of p-aminobenzoate (PABA), a precursor of tetrahydrofolate. Converts 4-amino-4-deoxychorismate into 4-aminobenzoate (PABA) and pyruvate.</text>
</comment>
<evidence type="ECO:0000256" key="4">
    <source>
        <dbReference type="ARBA" id="ARBA00022898"/>
    </source>
</evidence>